<dbReference type="STRING" id="1802206.A3D35_03660"/>
<dbReference type="EMBL" id="MHOS01000032">
    <property type="protein sequence ID" value="OGZ67727.1"/>
    <property type="molecule type" value="Genomic_DNA"/>
</dbReference>
<accession>A0A1G2HZ42</accession>
<comment type="caution">
    <text evidence="1">The sequence shown here is derived from an EMBL/GenBank/DDBJ whole genome shotgun (WGS) entry which is preliminary data.</text>
</comment>
<name>A0A1G2HZ42_9BACT</name>
<gene>
    <name evidence="1" type="ORF">A3D35_03660</name>
</gene>
<dbReference type="AlphaFoldDB" id="A0A1G2HZ42"/>
<sequence length="214" mass="24769">MNIFTRVVIVLFVGMVLMVIVQGCLEEMAKDIEEQGKKNAGAPAPVKKDDPKVVVKDEAKPLIRRLNEAFEKENQKKAAVNVAEDEKRHQRNLRIIGLQTDIQRLQVKLESEIRDMRRGADDELRPLYTNLRQLESEVESMRFNLKVPFPRKKSKFTQGQVDNKEEELNSIRAMIAKIKTDLESEVESKRLDSKKEQDVLNEEIRKLNPFPSPF</sequence>
<protein>
    <submittedName>
        <fullName evidence="1">Uncharacterized protein</fullName>
    </submittedName>
</protein>
<organism evidence="1 2">
    <name type="scientific">Candidatus Staskawiczbacteria bacterium RIFCSPHIGHO2_02_FULL_34_9</name>
    <dbReference type="NCBI Taxonomy" id="1802206"/>
    <lineage>
        <taxon>Bacteria</taxon>
        <taxon>Candidatus Staskawicziibacteriota</taxon>
    </lineage>
</organism>
<evidence type="ECO:0000313" key="2">
    <source>
        <dbReference type="Proteomes" id="UP000176421"/>
    </source>
</evidence>
<reference evidence="1 2" key="1">
    <citation type="journal article" date="2016" name="Nat. Commun.">
        <title>Thousands of microbial genomes shed light on interconnected biogeochemical processes in an aquifer system.</title>
        <authorList>
            <person name="Anantharaman K."/>
            <person name="Brown C.T."/>
            <person name="Hug L.A."/>
            <person name="Sharon I."/>
            <person name="Castelle C.J."/>
            <person name="Probst A.J."/>
            <person name="Thomas B.C."/>
            <person name="Singh A."/>
            <person name="Wilkins M.J."/>
            <person name="Karaoz U."/>
            <person name="Brodie E.L."/>
            <person name="Williams K.H."/>
            <person name="Hubbard S.S."/>
            <person name="Banfield J.F."/>
        </authorList>
    </citation>
    <scope>NUCLEOTIDE SEQUENCE [LARGE SCALE GENOMIC DNA]</scope>
</reference>
<dbReference type="Proteomes" id="UP000176421">
    <property type="component" value="Unassembled WGS sequence"/>
</dbReference>
<evidence type="ECO:0000313" key="1">
    <source>
        <dbReference type="EMBL" id="OGZ67727.1"/>
    </source>
</evidence>
<dbReference type="PROSITE" id="PS51257">
    <property type="entry name" value="PROKAR_LIPOPROTEIN"/>
    <property type="match status" value="1"/>
</dbReference>
<proteinExistence type="predicted"/>